<dbReference type="AlphaFoldDB" id="A0A8X6WN32"/>
<feature type="compositionally biased region" description="Basic and acidic residues" evidence="1">
    <location>
        <begin position="81"/>
        <end position="92"/>
    </location>
</feature>
<name>A0A8X6WN32_9ARAC</name>
<proteinExistence type="predicted"/>
<sequence>MLDANCLGVNAALICRELQEIKVLKTLLLPVIFEKLLNEISSPKLNKEKTTKTAEGSSLMEANVLRGSNIPCEGTSSTESKVLKDSDMSRSL</sequence>
<evidence type="ECO:0000256" key="1">
    <source>
        <dbReference type="SAM" id="MobiDB-lite"/>
    </source>
</evidence>
<dbReference type="EMBL" id="BMAV01000661">
    <property type="protein sequence ID" value="GFY38124.1"/>
    <property type="molecule type" value="Genomic_DNA"/>
</dbReference>
<feature type="region of interest" description="Disordered" evidence="1">
    <location>
        <begin position="46"/>
        <end position="92"/>
    </location>
</feature>
<dbReference type="Proteomes" id="UP000886998">
    <property type="component" value="Unassembled WGS sequence"/>
</dbReference>
<evidence type="ECO:0000313" key="3">
    <source>
        <dbReference type="Proteomes" id="UP000886998"/>
    </source>
</evidence>
<comment type="caution">
    <text evidence="2">The sequence shown here is derived from an EMBL/GenBank/DDBJ whole genome shotgun (WGS) entry which is preliminary data.</text>
</comment>
<accession>A0A8X6WN32</accession>
<organism evidence="2 3">
    <name type="scientific">Trichonephila inaurata madagascariensis</name>
    <dbReference type="NCBI Taxonomy" id="2747483"/>
    <lineage>
        <taxon>Eukaryota</taxon>
        <taxon>Metazoa</taxon>
        <taxon>Ecdysozoa</taxon>
        <taxon>Arthropoda</taxon>
        <taxon>Chelicerata</taxon>
        <taxon>Arachnida</taxon>
        <taxon>Araneae</taxon>
        <taxon>Araneomorphae</taxon>
        <taxon>Entelegynae</taxon>
        <taxon>Araneoidea</taxon>
        <taxon>Nephilidae</taxon>
        <taxon>Trichonephila</taxon>
        <taxon>Trichonephila inaurata</taxon>
    </lineage>
</organism>
<evidence type="ECO:0000313" key="2">
    <source>
        <dbReference type="EMBL" id="GFY38124.1"/>
    </source>
</evidence>
<keyword evidence="3" id="KW-1185">Reference proteome</keyword>
<reference evidence="2" key="1">
    <citation type="submission" date="2020-08" db="EMBL/GenBank/DDBJ databases">
        <title>Multicomponent nature underlies the extraordinary mechanical properties of spider dragline silk.</title>
        <authorList>
            <person name="Kono N."/>
            <person name="Nakamura H."/>
            <person name="Mori M."/>
            <person name="Yoshida Y."/>
            <person name="Ohtoshi R."/>
            <person name="Malay A.D."/>
            <person name="Moran D.A.P."/>
            <person name="Tomita M."/>
            <person name="Numata K."/>
            <person name="Arakawa K."/>
        </authorList>
    </citation>
    <scope>NUCLEOTIDE SEQUENCE</scope>
</reference>
<protein>
    <submittedName>
        <fullName evidence="2">Uncharacterized protein</fullName>
    </submittedName>
</protein>
<gene>
    <name evidence="2" type="ORF">TNIN_64301</name>
</gene>